<feature type="compositionally biased region" description="Low complexity" evidence="1">
    <location>
        <begin position="1048"/>
        <end position="1060"/>
    </location>
</feature>
<accession>A0AAD5W5W3</accession>
<gene>
    <name evidence="2" type="ORF">NP233_g1175</name>
</gene>
<evidence type="ECO:0000313" key="3">
    <source>
        <dbReference type="Proteomes" id="UP001213000"/>
    </source>
</evidence>
<dbReference type="InterPro" id="IPR041078">
    <property type="entry name" value="Plavaka"/>
</dbReference>
<reference evidence="2" key="1">
    <citation type="submission" date="2022-07" db="EMBL/GenBank/DDBJ databases">
        <title>Genome Sequence of Leucocoprinus birnbaumii.</title>
        <authorList>
            <person name="Buettner E."/>
        </authorList>
    </citation>
    <scope>NUCLEOTIDE SEQUENCE</scope>
    <source>
        <strain evidence="2">VT141</strain>
    </source>
</reference>
<dbReference type="Pfam" id="PF18759">
    <property type="entry name" value="Plavaka"/>
    <property type="match status" value="1"/>
</dbReference>
<feature type="compositionally biased region" description="Polar residues" evidence="1">
    <location>
        <begin position="1061"/>
        <end position="1073"/>
    </location>
</feature>
<evidence type="ECO:0000313" key="2">
    <source>
        <dbReference type="EMBL" id="KAJ3575317.1"/>
    </source>
</evidence>
<name>A0AAD5W5W3_9AGAR</name>
<dbReference type="InterPro" id="IPR037221">
    <property type="entry name" value="H-type_lectin_dom_sf"/>
</dbReference>
<feature type="compositionally biased region" description="Pro residues" evidence="1">
    <location>
        <begin position="1208"/>
        <end position="1217"/>
    </location>
</feature>
<feature type="compositionally biased region" description="Polar residues" evidence="1">
    <location>
        <begin position="1000"/>
        <end position="1015"/>
    </location>
</feature>
<evidence type="ECO:0008006" key="4">
    <source>
        <dbReference type="Google" id="ProtNLM"/>
    </source>
</evidence>
<proteinExistence type="predicted"/>
<dbReference type="Proteomes" id="UP001213000">
    <property type="component" value="Unassembled WGS sequence"/>
</dbReference>
<comment type="caution">
    <text evidence="2">The sequence shown here is derived from an EMBL/GenBank/DDBJ whole genome shotgun (WGS) entry which is preliminary data.</text>
</comment>
<keyword evidence="3" id="KW-1185">Reference proteome</keyword>
<organism evidence="2 3">
    <name type="scientific">Leucocoprinus birnbaumii</name>
    <dbReference type="NCBI Taxonomy" id="56174"/>
    <lineage>
        <taxon>Eukaryota</taxon>
        <taxon>Fungi</taxon>
        <taxon>Dikarya</taxon>
        <taxon>Basidiomycota</taxon>
        <taxon>Agaricomycotina</taxon>
        <taxon>Agaricomycetes</taxon>
        <taxon>Agaricomycetidae</taxon>
        <taxon>Agaricales</taxon>
        <taxon>Agaricineae</taxon>
        <taxon>Agaricaceae</taxon>
        <taxon>Leucocoprinus</taxon>
    </lineage>
</organism>
<dbReference type="EMBL" id="JANIEX010000041">
    <property type="protein sequence ID" value="KAJ3575317.1"/>
    <property type="molecule type" value="Genomic_DNA"/>
</dbReference>
<protein>
    <recommendedName>
        <fullName evidence="4">C2H2-type domain-containing protein</fullName>
    </recommendedName>
</protein>
<dbReference type="Gene3D" id="2.60.40.2080">
    <property type="match status" value="1"/>
</dbReference>
<feature type="compositionally biased region" description="Low complexity" evidence="1">
    <location>
        <begin position="1179"/>
        <end position="1195"/>
    </location>
</feature>
<sequence>MPQFLCTSCGQSLRTRKGYISHGRFSKDPDCRRAYQDAIKSAQRHGKACRRVRPKNPHPKPLCSIENTPESQNTGFLGTIPFDGDAFGSAIPFDGDAFGSALEYADESFGQDDGLAAVMSDVPPDDAFANFEDDEMMEEIEQEGEMVAEQEGDWEPLRPPITTVLPPLADTTPSSNLTPEENGVAAPFQPDHDPEENECLQELRTRRDAERVLVSTGHGPEPKRIITYNEQYPASKCGAAFKTSQGRNSDSNHVNPYAPFNSQIDWLVARWAKLRGPGSTALSDLLGIPGVHEALGLSYKSSKELNAIIDVKLPGRPEFHRREVVVGGESFEFYSRDILECIQALWRDPQFENDLIVEPERHYADDDETVRMFHDMHTGKWWWNTQKSVERETRRTGCTIVPVMLSSDKTQLTTFCNKVAYPVYLTIGNLPKHIRRKPSQQAQVLVAYLPTTKLEHITNLTSQRRMMLNMFHSCMKFIVQPLEKAGREGVCMVSGDGLARWCFPILAMYIGDYPEQVLVTLVKTGECPVCPAQREGIGNFSSIQAPHSAEPILDALGKFRDRAQSFVKACADAGIKPVPSLFWKDLPHVDIYSSITPDNLHQLYQGVIKHVLSWIREACGSAKIDTRCRRLPMSHSVRLFMKGVSHLVRVTGTEHDQICRFMLGLIADIQLPNGFSNTRFIKAIRAILDFVYLAKYPVHTSETLQQLDNALSDFHLNAGIFIDLGIRKNFDFPKLHFCGHYHYLIELFGTTDNYNTEYTERLHIDLAKDAYRATNFCDEVPQMTTWLDRKERMLHHERHIERMLNLPNLDSSMTPQLSPAPIPLTGVSLNDIRVKYGAKFFETALCRFVTYYRNPELTTFRQLEDASHDPYSLPNTSPTVVDAIYAKPAYLNKQGHEVPGRFDTAIIDQDKIGTFDNIEGCCIGRIRCILSLPQSAVNSWFPNGWMHTHLAYVEWFTPFSRARVDSKTRMYQVSPVIKNGEAQASVIPFEPIMDEVPRDTSVTITPPSDTYNGDQSKLAASDEPVGADCGDKTTEPTPLSDNSESDSDSSTSESAGSDTSQISEDSTSTTCTKPSEDFGSPPSPAVPHNSDLPLPLPASTATEEPQVDIVPTSAPRWTPTPRSVSSTLATLSTVSEPSIWFGAYSVNLESECSRLLARMYPGLRWILREHGIRLEELESTPSPNGTASNTTTGTSDVMPEAANSPEAEIPPTPPPSPVSSFADLVPLCPGTTLGDVDSPQLKNSQPITFSDPSFKNVFVALSGLDIANRGNLRINATVDNVTIDALD</sequence>
<evidence type="ECO:0000256" key="1">
    <source>
        <dbReference type="SAM" id="MobiDB-lite"/>
    </source>
</evidence>
<feature type="region of interest" description="Disordered" evidence="1">
    <location>
        <begin position="997"/>
        <end position="1123"/>
    </location>
</feature>
<feature type="region of interest" description="Disordered" evidence="1">
    <location>
        <begin position="1177"/>
        <end position="1220"/>
    </location>
</feature>